<evidence type="ECO:0000313" key="8">
    <source>
        <dbReference type="Proteomes" id="UP000175669"/>
    </source>
</evidence>
<keyword evidence="4" id="KW-0274">FAD</keyword>
<accession>A0A1E8CII2</accession>
<protein>
    <recommendedName>
        <fullName evidence="9">FAD/NAD(P)-binding domain-containing protein</fullName>
    </recommendedName>
</protein>
<dbReference type="Pfam" id="PF07992">
    <property type="entry name" value="Pyr_redox_2"/>
    <property type="match status" value="1"/>
</dbReference>
<dbReference type="PRINTS" id="PR00368">
    <property type="entry name" value="FADPNR"/>
</dbReference>
<dbReference type="InterPro" id="IPR023753">
    <property type="entry name" value="FAD/NAD-binding_dom"/>
</dbReference>
<proteinExistence type="inferred from homology"/>
<comment type="caution">
    <text evidence="7">The sequence shown here is derived from an EMBL/GenBank/DDBJ whole genome shotgun (WGS) entry which is preliminary data.</text>
</comment>
<dbReference type="InterPro" id="IPR050260">
    <property type="entry name" value="FAD-bd_OxRdtase"/>
</dbReference>
<dbReference type="OrthoDB" id="9768666at2"/>
<dbReference type="Gene3D" id="3.50.50.60">
    <property type="entry name" value="FAD/NAD(P)-binding domain"/>
    <property type="match status" value="2"/>
</dbReference>
<evidence type="ECO:0000256" key="3">
    <source>
        <dbReference type="ARBA" id="ARBA00022630"/>
    </source>
</evidence>
<evidence type="ECO:0000256" key="4">
    <source>
        <dbReference type="ARBA" id="ARBA00022827"/>
    </source>
</evidence>
<sequence length="429" mass="46106">MPGQEHKPKLLIVGFGMAAGRLLQEVQLLAPGLFDITVIGEEPQAAYNRILLSPLLAGESEASILPLQTSSWYQSNGIDVQTGDPVTDLDVEQRVAHTASGKQYPWDLLVLATGSRAARLPLPGAELSGIVSLRTLDEANEVMARLNNETASDRRAVVVGGGVLGLEAACALQNRGVATTVVHNASWPMNRQLDCEAGEYLAATLAARNIRFISDAQCDHFVATADGARVAALQMGDGETLACDLVIMAVGIIPEVSLARQTKLSVARAINVDGWLRSDVTGVFALGECCEIDGEQFGLVAPIYRQAQVLAEVLQRCATSGAKADVSDIAPYTRQALPTRLKVSGVHVFSAGCLDDVVEPPAHAQRSLAWRDRDNLEYRRLWWQEGRLQAAVMFGEIGDSAIYEQLIEQQVPVQATVRALLTPNALVQP</sequence>
<dbReference type="Pfam" id="PF18267">
    <property type="entry name" value="Rubredoxin_C"/>
    <property type="match status" value="1"/>
</dbReference>
<feature type="domain" description="NADH-rubredoxin oxidoreductase C-terminal" evidence="6">
    <location>
        <begin position="339"/>
        <end position="410"/>
    </location>
</feature>
<dbReference type="PANTHER" id="PTHR43429">
    <property type="entry name" value="PYRIDINE NUCLEOTIDE-DISULFIDE OXIDOREDUCTASE DOMAIN-CONTAINING"/>
    <property type="match status" value="1"/>
</dbReference>
<organism evidence="7 8">
    <name type="scientific">Pseudohongiella acticola</name>
    <dbReference type="NCBI Taxonomy" id="1524254"/>
    <lineage>
        <taxon>Bacteria</taxon>
        <taxon>Pseudomonadati</taxon>
        <taxon>Pseudomonadota</taxon>
        <taxon>Gammaproteobacteria</taxon>
        <taxon>Pseudomonadales</taxon>
        <taxon>Pseudohongiellaceae</taxon>
        <taxon>Pseudohongiella</taxon>
    </lineage>
</organism>
<comment type="similarity">
    <text evidence="2">Belongs to the FAD-dependent oxidoreductase family.</text>
</comment>
<evidence type="ECO:0000256" key="2">
    <source>
        <dbReference type="ARBA" id="ARBA00006442"/>
    </source>
</evidence>
<comment type="cofactor">
    <cofactor evidence="1">
        <name>FAD</name>
        <dbReference type="ChEBI" id="CHEBI:57692"/>
    </cofactor>
</comment>
<evidence type="ECO:0008006" key="9">
    <source>
        <dbReference type="Google" id="ProtNLM"/>
    </source>
</evidence>
<dbReference type="EMBL" id="MASR01000001">
    <property type="protein sequence ID" value="OFE12271.1"/>
    <property type="molecule type" value="Genomic_DNA"/>
</dbReference>
<dbReference type="InterPro" id="IPR016156">
    <property type="entry name" value="FAD/NAD-linked_Rdtase_dimer_sf"/>
</dbReference>
<dbReference type="RefSeq" id="WP_070115894.1">
    <property type="nucleotide sequence ID" value="NZ_CAXATG010000002.1"/>
</dbReference>
<gene>
    <name evidence="7" type="ORF">PHACT_03255</name>
</gene>
<dbReference type="AlphaFoldDB" id="A0A1E8CII2"/>
<keyword evidence="8" id="KW-1185">Reference proteome</keyword>
<dbReference type="PANTHER" id="PTHR43429:SF3">
    <property type="entry name" value="NITRITE REDUCTASE [NAD(P)H]"/>
    <property type="match status" value="1"/>
</dbReference>
<evidence type="ECO:0000259" key="6">
    <source>
        <dbReference type="Pfam" id="PF18267"/>
    </source>
</evidence>
<evidence type="ECO:0000259" key="5">
    <source>
        <dbReference type="Pfam" id="PF07992"/>
    </source>
</evidence>
<dbReference type="InterPro" id="IPR036188">
    <property type="entry name" value="FAD/NAD-bd_sf"/>
</dbReference>
<dbReference type="GO" id="GO:0016491">
    <property type="term" value="F:oxidoreductase activity"/>
    <property type="evidence" value="ECO:0007669"/>
    <property type="project" value="InterPro"/>
</dbReference>
<dbReference type="SUPFAM" id="SSF51905">
    <property type="entry name" value="FAD/NAD(P)-binding domain"/>
    <property type="match status" value="2"/>
</dbReference>
<dbReference type="STRING" id="1524254.PHACT_03255"/>
<evidence type="ECO:0000313" key="7">
    <source>
        <dbReference type="EMBL" id="OFE12271.1"/>
    </source>
</evidence>
<dbReference type="Gene3D" id="3.30.390.30">
    <property type="match status" value="1"/>
</dbReference>
<reference evidence="8" key="1">
    <citation type="submission" date="2016-07" db="EMBL/GenBank/DDBJ databases">
        <authorList>
            <person name="Florea S."/>
            <person name="Webb J.S."/>
            <person name="Jaromczyk J."/>
            <person name="Schardl C.L."/>
        </authorList>
    </citation>
    <scope>NUCLEOTIDE SEQUENCE [LARGE SCALE GENOMIC DNA]</scope>
    <source>
        <strain evidence="8">KCTC 42131</strain>
    </source>
</reference>
<name>A0A1E8CII2_9GAMM</name>
<keyword evidence="3" id="KW-0285">Flavoprotein</keyword>
<dbReference type="InterPro" id="IPR041575">
    <property type="entry name" value="Rubredoxin_C"/>
</dbReference>
<dbReference type="PRINTS" id="PR00469">
    <property type="entry name" value="PNDRDTASEII"/>
</dbReference>
<feature type="domain" description="FAD/NAD(P)-binding" evidence="5">
    <location>
        <begin position="9"/>
        <end position="294"/>
    </location>
</feature>
<evidence type="ECO:0000256" key="1">
    <source>
        <dbReference type="ARBA" id="ARBA00001974"/>
    </source>
</evidence>
<dbReference type="Proteomes" id="UP000175669">
    <property type="component" value="Unassembled WGS sequence"/>
</dbReference>